<feature type="binding site" evidence="8">
    <location>
        <position position="46"/>
    </location>
    <ligand>
        <name>Zn(2+)</name>
        <dbReference type="ChEBI" id="CHEBI:29105"/>
    </ligand>
</feature>
<protein>
    <recommendedName>
        <fullName evidence="8">Splicing factor YJU2</fullName>
    </recommendedName>
</protein>
<dbReference type="EMBL" id="OA883406">
    <property type="protein sequence ID" value="CAD7278805.1"/>
    <property type="molecule type" value="Genomic_DNA"/>
</dbReference>
<dbReference type="InterPro" id="IPR043701">
    <property type="entry name" value="Yju2"/>
</dbReference>
<keyword evidence="3 8" id="KW-0479">Metal-binding</keyword>
<evidence type="ECO:0000256" key="7">
    <source>
        <dbReference type="ARBA" id="ARBA00023242"/>
    </source>
</evidence>
<keyword evidence="9" id="KW-0175">Coiled coil</keyword>
<dbReference type="PANTHER" id="PTHR12111:SF1">
    <property type="entry name" value="SPLICING FACTOR YJU2"/>
    <property type="match status" value="1"/>
</dbReference>
<comment type="similarity">
    <text evidence="8">Belongs to the CWC16 family. YJU2 subfamily.</text>
</comment>
<evidence type="ECO:0000256" key="4">
    <source>
        <dbReference type="ARBA" id="ARBA00022728"/>
    </source>
</evidence>
<feature type="region of interest" description="Disordered" evidence="10">
    <location>
        <begin position="301"/>
        <end position="336"/>
    </location>
</feature>
<evidence type="ECO:0000256" key="3">
    <source>
        <dbReference type="ARBA" id="ARBA00022723"/>
    </source>
</evidence>
<keyword evidence="12" id="KW-1185">Reference proteome</keyword>
<dbReference type="InterPro" id="IPR007590">
    <property type="entry name" value="Saf4/Yju2"/>
</dbReference>
<dbReference type="EMBL" id="CAJPEX010001369">
    <property type="protein sequence ID" value="CAG0918957.1"/>
    <property type="molecule type" value="Genomic_DNA"/>
</dbReference>
<gene>
    <name evidence="11" type="ORF">NMOB1V02_LOCUS6502</name>
</gene>
<dbReference type="Pfam" id="PF04502">
    <property type="entry name" value="Saf4_Yju2"/>
    <property type="match status" value="1"/>
</dbReference>
<evidence type="ECO:0000256" key="6">
    <source>
        <dbReference type="ARBA" id="ARBA00023187"/>
    </source>
</evidence>
<dbReference type="HAMAP" id="MF_03226">
    <property type="entry name" value="YJU2"/>
    <property type="match status" value="1"/>
</dbReference>
<keyword evidence="7 8" id="KW-0539">Nucleus</keyword>
<evidence type="ECO:0000313" key="12">
    <source>
        <dbReference type="Proteomes" id="UP000678499"/>
    </source>
</evidence>
<keyword evidence="4 8" id="KW-0747">Spliceosome</keyword>
<dbReference type="GO" id="GO:0046872">
    <property type="term" value="F:metal ion binding"/>
    <property type="evidence" value="ECO:0007669"/>
    <property type="project" value="UniProtKB-KW"/>
</dbReference>
<evidence type="ECO:0000313" key="11">
    <source>
        <dbReference type="EMBL" id="CAD7278805.1"/>
    </source>
</evidence>
<name>A0A7R9BNX3_9CRUS</name>
<evidence type="ECO:0000256" key="1">
    <source>
        <dbReference type="ARBA" id="ARBA00004123"/>
    </source>
</evidence>
<dbReference type="AlphaFoldDB" id="A0A7R9BNX3"/>
<keyword evidence="2" id="KW-0507">mRNA processing</keyword>
<evidence type="ECO:0000256" key="8">
    <source>
        <dbReference type="HAMAP-Rule" id="MF_03226"/>
    </source>
</evidence>
<dbReference type="GO" id="GO:0000349">
    <property type="term" value="P:generation of catalytic spliceosome for first transesterification step"/>
    <property type="evidence" value="ECO:0007669"/>
    <property type="project" value="UniProtKB-UniRule"/>
</dbReference>
<organism evidence="11">
    <name type="scientific">Notodromas monacha</name>
    <dbReference type="NCBI Taxonomy" id="399045"/>
    <lineage>
        <taxon>Eukaryota</taxon>
        <taxon>Metazoa</taxon>
        <taxon>Ecdysozoa</taxon>
        <taxon>Arthropoda</taxon>
        <taxon>Crustacea</taxon>
        <taxon>Oligostraca</taxon>
        <taxon>Ostracoda</taxon>
        <taxon>Podocopa</taxon>
        <taxon>Podocopida</taxon>
        <taxon>Cypridocopina</taxon>
        <taxon>Cypridoidea</taxon>
        <taxon>Cyprididae</taxon>
        <taxon>Notodromas</taxon>
    </lineage>
</organism>
<dbReference type="Proteomes" id="UP000678499">
    <property type="component" value="Unassembled WGS sequence"/>
</dbReference>
<evidence type="ECO:0000256" key="2">
    <source>
        <dbReference type="ARBA" id="ARBA00022664"/>
    </source>
</evidence>
<sequence length="390" mass="43655">MSERKVLNKYYPPDFDPSKIPRMRLPKNRKFCVRLMAPCNMRCDTCGEYIYKGKKFNARKEDVDNMSYLGIRIYRFYIKCTRCLSEISFRTDPEATDYVLEAGATRNFQALKLAEEAAEREEAARLEEEKNNPMKARFIFLLEKRTQQSKYEMDMLETLEELKELNQRQGASLDESLDQMLRRKAQDAAVERETEDAQDELVIASAFGHKNADGERIIRRLDSYDSDEEAKPKKVKVKKEADDLLFKRPAACVASKPEKKPKLSLGVVKKASLVKPKKSSVSAPPPKIIAVAAVPPVKVKAEPVEKPELVSTKSVPCEKSEEPTPESSESVPTLALPNIQVPSVASSFEKGLTLMSEKTPASSSNGLRGAGFYNPFGAYGSGSSDDSDSD</sequence>
<reference evidence="11" key="1">
    <citation type="submission" date="2020-11" db="EMBL/GenBank/DDBJ databases">
        <authorList>
            <person name="Tran Van P."/>
        </authorList>
    </citation>
    <scope>NUCLEOTIDE SEQUENCE</scope>
</reference>
<feature type="coiled-coil region" evidence="9">
    <location>
        <begin position="111"/>
        <end position="168"/>
    </location>
</feature>
<keyword evidence="6" id="KW-0508">mRNA splicing</keyword>
<dbReference type="GO" id="GO:0071006">
    <property type="term" value="C:U2-type catalytic step 1 spliceosome"/>
    <property type="evidence" value="ECO:0007669"/>
    <property type="project" value="UniProtKB-UniRule"/>
</dbReference>
<comment type="function">
    <text evidence="8">Part of the spliceosome which catalyzes two sequential transesterification reactions, first the excision of the non-coding intron from pre-mRNA and then the ligation of the coding exons to form the mature mRNA. Plays a role in stabilizing the structure of the spliceosome catalytic core and docking of the branch helix into the active site, producing 5'-exon and lariat intron-3'-intermediates.</text>
</comment>
<keyword evidence="5 8" id="KW-0862">Zinc</keyword>
<comment type="subcellular location">
    <subcellularLocation>
        <location evidence="1 8">Nucleus</location>
    </subcellularLocation>
</comment>
<feature type="binding site" evidence="8">
    <location>
        <position position="83"/>
    </location>
    <ligand>
        <name>Zn(2+)</name>
        <dbReference type="ChEBI" id="CHEBI:29105"/>
    </ligand>
</feature>
<evidence type="ECO:0000256" key="9">
    <source>
        <dbReference type="SAM" id="Coils"/>
    </source>
</evidence>
<evidence type="ECO:0000256" key="5">
    <source>
        <dbReference type="ARBA" id="ARBA00022833"/>
    </source>
</evidence>
<feature type="binding site" evidence="8">
    <location>
        <position position="43"/>
    </location>
    <ligand>
        <name>Zn(2+)</name>
        <dbReference type="ChEBI" id="CHEBI:29105"/>
    </ligand>
</feature>
<comment type="subunit">
    <text evidence="8">Component of the spliceosome. Present in the activated B complex, the catalytically activated B* complex which catalyzes the branching, the catalytic step 1 C complex catalyzing the exon ligation, and the postcatalytic P complex containing the ligated exons (mRNA) and the excised lariat intron.</text>
</comment>
<feature type="binding site" evidence="8">
    <location>
        <position position="80"/>
    </location>
    <ligand>
        <name>Zn(2+)</name>
        <dbReference type="ChEBI" id="CHEBI:29105"/>
    </ligand>
</feature>
<dbReference type="OrthoDB" id="674963at2759"/>
<accession>A0A7R9BNX3</accession>
<proteinExistence type="inferred from homology"/>
<evidence type="ECO:0000256" key="10">
    <source>
        <dbReference type="SAM" id="MobiDB-lite"/>
    </source>
</evidence>
<dbReference type="PANTHER" id="PTHR12111">
    <property type="entry name" value="SPLICING FACTOR YJU2"/>
    <property type="match status" value="1"/>
</dbReference>